<evidence type="ECO:0000313" key="2">
    <source>
        <dbReference type="EMBL" id="SUN37420.1"/>
    </source>
</evidence>
<dbReference type="Proteomes" id="UP000254082">
    <property type="component" value="Unassembled WGS sequence"/>
</dbReference>
<dbReference type="OrthoDB" id="2232820at2"/>
<feature type="transmembrane region" description="Helical" evidence="1">
    <location>
        <begin position="92"/>
        <end position="108"/>
    </location>
</feature>
<dbReference type="EMBL" id="UHFA01000002">
    <property type="protein sequence ID" value="SUN37420.1"/>
    <property type="molecule type" value="Genomic_DNA"/>
</dbReference>
<keyword evidence="3" id="KW-1185">Reference proteome</keyword>
<proteinExistence type="predicted"/>
<sequence>MKVLSITIVGIRFILELVTILGLLGGLFTQKTYGLKLALAFMCLLIIVVWGRYGAPKSPFALKGFSKICLEIFIFSLGTLGFLLLYGGQVGAIYALLALVDLLLLYALRLA</sequence>
<evidence type="ECO:0000313" key="3">
    <source>
        <dbReference type="Proteomes" id="UP000254082"/>
    </source>
</evidence>
<dbReference type="Pfam" id="PF10823">
    <property type="entry name" value="DUF2568"/>
    <property type="match status" value="1"/>
</dbReference>
<reference evidence="2 3" key="1">
    <citation type="submission" date="2018-06" db="EMBL/GenBank/DDBJ databases">
        <authorList>
            <consortium name="Pathogen Informatics"/>
            <person name="Doyle S."/>
        </authorList>
    </citation>
    <scope>NUCLEOTIDE SEQUENCE [LARGE SCALE GENOMIC DNA]</scope>
    <source>
        <strain evidence="3">NCTC 11391</strain>
    </source>
</reference>
<dbReference type="InterPro" id="IPR021214">
    <property type="entry name" value="DUF2568"/>
</dbReference>
<organism evidence="2 3">
    <name type="scientific">Streptococcus downei MFe28</name>
    <dbReference type="NCBI Taxonomy" id="764290"/>
    <lineage>
        <taxon>Bacteria</taxon>
        <taxon>Bacillati</taxon>
        <taxon>Bacillota</taxon>
        <taxon>Bacilli</taxon>
        <taxon>Lactobacillales</taxon>
        <taxon>Streptococcaceae</taxon>
        <taxon>Streptococcus</taxon>
    </lineage>
</organism>
<keyword evidence="1" id="KW-0472">Membrane</keyword>
<gene>
    <name evidence="2" type="ORF">NCTC11391_02147</name>
</gene>
<dbReference type="AlphaFoldDB" id="A0A380JH20"/>
<name>A0A380JH20_STRDO</name>
<feature type="transmembrane region" description="Helical" evidence="1">
    <location>
        <begin position="7"/>
        <end position="27"/>
    </location>
</feature>
<keyword evidence="1" id="KW-1133">Transmembrane helix</keyword>
<evidence type="ECO:0000256" key="1">
    <source>
        <dbReference type="SAM" id="Phobius"/>
    </source>
</evidence>
<protein>
    <submittedName>
        <fullName evidence="2">Protein of uncharacterized function (DUF2568)</fullName>
    </submittedName>
</protein>
<keyword evidence="1" id="KW-0812">Transmembrane</keyword>
<dbReference type="RefSeq" id="WP_044124018.1">
    <property type="nucleotide sequence ID" value="NZ_UHFA01000002.1"/>
</dbReference>
<accession>A0A380JH20</accession>
<feature type="transmembrane region" description="Helical" evidence="1">
    <location>
        <begin position="33"/>
        <end position="53"/>
    </location>
</feature>